<gene>
    <name evidence="3" type="ORF">NG653_06125</name>
</gene>
<protein>
    <submittedName>
        <fullName evidence="3">BatD family protein</fullName>
    </submittedName>
</protein>
<reference evidence="3 4" key="1">
    <citation type="submission" date="2022-06" db="EMBL/GenBank/DDBJ databases">
        <authorList>
            <person name="Xuan X."/>
        </authorList>
    </citation>
    <scope>NUCLEOTIDE SEQUENCE [LARGE SCALE GENOMIC DNA]</scope>
    <source>
        <strain evidence="3 4">2V75</strain>
    </source>
</reference>
<dbReference type="PANTHER" id="PTHR40940:SF2">
    <property type="entry name" value="BATD"/>
    <property type="match status" value="1"/>
</dbReference>
<feature type="signal peptide" evidence="2">
    <location>
        <begin position="1"/>
        <end position="23"/>
    </location>
</feature>
<dbReference type="Pfam" id="PF13584">
    <property type="entry name" value="BatD"/>
    <property type="match status" value="2"/>
</dbReference>
<dbReference type="Proteomes" id="UP001206312">
    <property type="component" value="Unassembled WGS sequence"/>
</dbReference>
<dbReference type="EMBL" id="JAMXIB010000004">
    <property type="protein sequence ID" value="MCO5724423.1"/>
    <property type="molecule type" value="Genomic_DNA"/>
</dbReference>
<evidence type="ECO:0000256" key="2">
    <source>
        <dbReference type="SAM" id="SignalP"/>
    </source>
</evidence>
<keyword evidence="2" id="KW-0732">Signal</keyword>
<organism evidence="3 4">
    <name type="scientific">Robiginitalea marina</name>
    <dbReference type="NCBI Taxonomy" id="2954105"/>
    <lineage>
        <taxon>Bacteria</taxon>
        <taxon>Pseudomonadati</taxon>
        <taxon>Bacteroidota</taxon>
        <taxon>Flavobacteriia</taxon>
        <taxon>Flavobacteriales</taxon>
        <taxon>Flavobacteriaceae</taxon>
        <taxon>Robiginitalea</taxon>
    </lineage>
</organism>
<feature type="transmembrane region" description="Helical" evidence="1">
    <location>
        <begin position="448"/>
        <end position="471"/>
    </location>
</feature>
<dbReference type="PANTHER" id="PTHR40940">
    <property type="entry name" value="PROTEIN BATD-RELATED"/>
    <property type="match status" value="1"/>
</dbReference>
<keyword evidence="4" id="KW-1185">Reference proteome</keyword>
<evidence type="ECO:0000313" key="4">
    <source>
        <dbReference type="Proteomes" id="UP001206312"/>
    </source>
</evidence>
<keyword evidence="1" id="KW-0812">Transmembrane</keyword>
<comment type="caution">
    <text evidence="3">The sequence shown here is derived from an EMBL/GenBank/DDBJ whole genome shotgun (WGS) entry which is preliminary data.</text>
</comment>
<feature type="chain" id="PRO_5046152930" evidence="2">
    <location>
        <begin position="24"/>
        <end position="594"/>
    </location>
</feature>
<dbReference type="RefSeq" id="WP_252740803.1">
    <property type="nucleotide sequence ID" value="NZ_JAMXIB010000004.1"/>
</dbReference>
<dbReference type="InterPro" id="IPR025738">
    <property type="entry name" value="BatD"/>
</dbReference>
<accession>A0ABT1AYZ5</accession>
<evidence type="ECO:0000313" key="3">
    <source>
        <dbReference type="EMBL" id="MCO5724423.1"/>
    </source>
</evidence>
<evidence type="ECO:0000256" key="1">
    <source>
        <dbReference type="SAM" id="Phobius"/>
    </source>
</evidence>
<keyword evidence="1" id="KW-1133">Transmembrane helix</keyword>
<sequence length="594" mass="66186">MRAPGLHIFMLLCLALSAANAPAQDSRQSVTFELELSKERLGVNERLTADFVMNRDGDNFIPPAFDGFRVLMGPSQAISSSWINGVRSYSKTYSYVLQPLSKGQLTIGQASIEIEGNTYKTSPKKVTVTDAVSNPNGAPSVDQIADESLHLVAEVSRADPYLNEPVSVVYKLYVSPSVNVSNFRPLDNPKYNNFWSQDIPLTRYQVEEGLFEGKPYRYVILKRVVLYPQKSGALEIEPLALDVSLEVPTEKVDFFGNRIYGRANKVVSAGQRTIQVRPLPEAGKPEGFSGAVGEFTFGVTTTKEVLNASESLQARVSVSGKGNLKLFQLPRLTLPSSLEVYEPEFSESVRTTIAGMQGSVTEEYTIVPSFQGKYPIPSLSFSYFNPKTEQYEVLRSEEITINVEEGPVAAVTPPATGQEPARQAVQAGEQFYFLKLRPGLQARQWTPFFGSVSHLAWLLGPLLLIPLFLVLRKKQKEREADFEGMRIKKANRLSRKYLSRAKTALGDKEAFYVALEKALHNYLKAKLSIETSEFSKDKIHSLLSEKKVKEPTIAGFVSLLENCERARYSPFSQVQMEQDYQKAGEVITALDKEL</sequence>
<proteinExistence type="predicted"/>
<keyword evidence="1" id="KW-0472">Membrane</keyword>
<name>A0ABT1AYZ5_9FLAO</name>